<dbReference type="InterPro" id="IPR003495">
    <property type="entry name" value="CobW/HypB/UreG_nucleotide-bd"/>
</dbReference>
<name>A0A806UBX0_PRIMG</name>
<dbReference type="GO" id="GO:0000166">
    <property type="term" value="F:nucleotide binding"/>
    <property type="evidence" value="ECO:0007669"/>
    <property type="project" value="UniProtKB-KW"/>
</dbReference>
<dbReference type="InterPro" id="IPR011629">
    <property type="entry name" value="CobW-like_C"/>
</dbReference>
<feature type="domain" description="CobW C-terminal" evidence="6">
    <location>
        <begin position="219"/>
        <end position="305"/>
    </location>
</feature>
<dbReference type="InterPro" id="IPR027417">
    <property type="entry name" value="P-loop_NTPase"/>
</dbReference>
<dbReference type="GO" id="GO:0005737">
    <property type="term" value="C:cytoplasm"/>
    <property type="evidence" value="ECO:0007669"/>
    <property type="project" value="TreeGrafter"/>
</dbReference>
<keyword evidence="2" id="KW-0378">Hydrolase</keyword>
<reference evidence="7 8" key="1">
    <citation type="submission" date="2015-01" db="EMBL/GenBank/DDBJ databases">
        <title>Genome sequence of bacillus megaterium Q3.</title>
        <authorList>
            <person name="Wang Y."/>
            <person name="Luo K."/>
            <person name="Bai L."/>
            <person name="Luo F."/>
        </authorList>
    </citation>
    <scope>NUCLEOTIDE SEQUENCE [LARGE SCALE GENOMIC DNA]</scope>
    <source>
        <strain evidence="7 8">Q3</strain>
    </source>
</reference>
<dbReference type="Gene3D" id="3.40.50.300">
    <property type="entry name" value="P-loop containing nucleotide triphosphate hydrolases"/>
    <property type="match status" value="1"/>
</dbReference>
<evidence type="ECO:0000256" key="4">
    <source>
        <dbReference type="ARBA" id="ARBA00034320"/>
    </source>
</evidence>
<keyword evidence="3" id="KW-0143">Chaperone</keyword>
<dbReference type="PANTHER" id="PTHR13748">
    <property type="entry name" value="COBW-RELATED"/>
    <property type="match status" value="1"/>
</dbReference>
<protein>
    <submittedName>
        <fullName evidence="7">Metal chaperone YciC</fullName>
    </submittedName>
</protein>
<evidence type="ECO:0000256" key="3">
    <source>
        <dbReference type="ARBA" id="ARBA00023186"/>
    </source>
</evidence>
<dbReference type="InterPro" id="IPR036627">
    <property type="entry name" value="CobW-likC_sf"/>
</dbReference>
<sequence length="314" mass="36361">MKKIEIYILGGFLGSGKTTLLQTILEQEKKRKKKVAVLLNEIGEHSVDTDIIGRETLLRELLNGCICCTMKDQLELQLLSLYQQHQPDVIYIETTGVAHPLEVLDACLSPIIAPYIDVKSIISVIDLSRWKDRKKLNKSIQKLLVEQIKYSDHLILNKSDLVTKEDQLSLQEEIREVNTKAQMSRTTYGNISSLEEINHSVHSPVDNHTELHVHHHLHIQTMTYQFEGKVIKEEFEKWIKELPGTIYRIKGFLQFVGNEEDTYLFQYSYGIPYSFPQKKSFPNNLVFIGEKFDKEKLNKELKSLEESAKQKSFL</sequence>
<dbReference type="Gene3D" id="3.30.1220.10">
    <property type="entry name" value="CobW-like, C-terminal domain"/>
    <property type="match status" value="1"/>
</dbReference>
<dbReference type="RefSeq" id="WP_049165926.1">
    <property type="nucleotide sequence ID" value="NZ_CP010586.1"/>
</dbReference>
<gene>
    <name evidence="7" type="primary">yciC_2</name>
    <name evidence="7" type="ORF">AS52_03714</name>
</gene>
<evidence type="ECO:0000313" key="7">
    <source>
        <dbReference type="EMBL" id="AKP78675.1"/>
    </source>
</evidence>
<dbReference type="SUPFAM" id="SSF90002">
    <property type="entry name" value="Hypothetical protein YjiA, C-terminal domain"/>
    <property type="match status" value="1"/>
</dbReference>
<evidence type="ECO:0000256" key="5">
    <source>
        <dbReference type="ARBA" id="ARBA00049117"/>
    </source>
</evidence>
<organism evidence="7 8">
    <name type="scientific">Priestia megaterium Q3</name>
    <dbReference type="NCBI Taxonomy" id="1452722"/>
    <lineage>
        <taxon>Bacteria</taxon>
        <taxon>Bacillati</taxon>
        <taxon>Bacillota</taxon>
        <taxon>Bacilli</taxon>
        <taxon>Bacillales</taxon>
        <taxon>Bacillaceae</taxon>
        <taxon>Priestia</taxon>
    </lineage>
</organism>
<evidence type="ECO:0000259" key="6">
    <source>
        <dbReference type="SMART" id="SM00833"/>
    </source>
</evidence>
<dbReference type="InterPro" id="IPR051316">
    <property type="entry name" value="Zinc-reg_GTPase_activator"/>
</dbReference>
<dbReference type="Pfam" id="PF07683">
    <property type="entry name" value="CobW_C"/>
    <property type="match status" value="1"/>
</dbReference>
<evidence type="ECO:0000313" key="8">
    <source>
        <dbReference type="Proteomes" id="UP000036410"/>
    </source>
</evidence>
<dbReference type="SUPFAM" id="SSF52540">
    <property type="entry name" value="P-loop containing nucleoside triphosphate hydrolases"/>
    <property type="match status" value="1"/>
</dbReference>
<dbReference type="CDD" id="cd03112">
    <property type="entry name" value="CobW-like"/>
    <property type="match status" value="1"/>
</dbReference>
<dbReference type="AlphaFoldDB" id="A0A806UBX0"/>
<keyword evidence="1" id="KW-0547">Nucleotide-binding</keyword>
<accession>A0A806UBX0</accession>
<proteinExistence type="inferred from homology"/>
<dbReference type="PANTHER" id="PTHR13748:SF62">
    <property type="entry name" value="COBW DOMAIN-CONTAINING PROTEIN"/>
    <property type="match status" value="1"/>
</dbReference>
<dbReference type="Proteomes" id="UP000036410">
    <property type="component" value="Chromosome"/>
</dbReference>
<evidence type="ECO:0000256" key="1">
    <source>
        <dbReference type="ARBA" id="ARBA00022741"/>
    </source>
</evidence>
<dbReference type="GO" id="GO:0016787">
    <property type="term" value="F:hydrolase activity"/>
    <property type="evidence" value="ECO:0007669"/>
    <property type="project" value="UniProtKB-KW"/>
</dbReference>
<dbReference type="EMBL" id="CP010586">
    <property type="protein sequence ID" value="AKP78675.1"/>
    <property type="molecule type" value="Genomic_DNA"/>
</dbReference>
<comment type="catalytic activity">
    <reaction evidence="5">
        <text>GTP + H2O = GDP + phosphate + H(+)</text>
        <dbReference type="Rhea" id="RHEA:19669"/>
        <dbReference type="ChEBI" id="CHEBI:15377"/>
        <dbReference type="ChEBI" id="CHEBI:15378"/>
        <dbReference type="ChEBI" id="CHEBI:37565"/>
        <dbReference type="ChEBI" id="CHEBI:43474"/>
        <dbReference type="ChEBI" id="CHEBI:58189"/>
    </reaction>
    <physiologicalReaction direction="left-to-right" evidence="5">
        <dbReference type="Rhea" id="RHEA:19670"/>
    </physiologicalReaction>
</comment>
<evidence type="ECO:0000256" key="2">
    <source>
        <dbReference type="ARBA" id="ARBA00022801"/>
    </source>
</evidence>
<dbReference type="Pfam" id="PF02492">
    <property type="entry name" value="cobW"/>
    <property type="match status" value="1"/>
</dbReference>
<comment type="similarity">
    <text evidence="4">Belongs to the SIMIBI class G3E GTPase family. ZNG1 subfamily.</text>
</comment>
<dbReference type="SMART" id="SM00833">
    <property type="entry name" value="CobW_C"/>
    <property type="match status" value="1"/>
</dbReference>